<dbReference type="EMBL" id="RZGK01000013">
    <property type="protein sequence ID" value="KAF9694541.1"/>
    <property type="molecule type" value="Genomic_DNA"/>
</dbReference>
<evidence type="ECO:0000313" key="10">
    <source>
        <dbReference type="EMBL" id="KAF9694541.1"/>
    </source>
</evidence>
<evidence type="ECO:0000259" key="9">
    <source>
        <dbReference type="Pfam" id="PF03067"/>
    </source>
</evidence>
<evidence type="ECO:0000256" key="4">
    <source>
        <dbReference type="ARBA" id="ARBA00023157"/>
    </source>
</evidence>
<keyword evidence="4" id="KW-1015">Disulfide bond</keyword>
<feature type="compositionally biased region" description="Low complexity" evidence="7">
    <location>
        <begin position="196"/>
        <end position="213"/>
    </location>
</feature>
<dbReference type="GO" id="GO:0046872">
    <property type="term" value="F:metal ion binding"/>
    <property type="evidence" value="ECO:0007669"/>
    <property type="project" value="UniProtKB-KW"/>
</dbReference>
<gene>
    <name evidence="10" type="ORF">EKO04_007281</name>
</gene>
<sequence length="305" mass="31520">MKSYSAAVALAGFVSSVAAHGFISSPSPRLPGDGLKAACGDQVYNQQSSDHYGNVQGALQNLQGDHPDCRMWQCKGVPFADAGEVFSYTAGQVIPMKVEIRAPHDGVANVSIVNIKTDKVIGEPLISWDKYALTSSPISEHPDWTSFDITMPDVSSECAQAGDCVIQWYWDAPTIDQTYESCVDFKMGGGSGSGNSTAPAPSAAPASSAAPVSSATPAASSAAASSVAVEATPVATPSQTATPVASSAASATPTSTGSSSTLPEEFTIEQFISWLEANAGSGAVQKLRRAIQARTARTHARAFRG</sequence>
<comment type="caution">
    <text evidence="10">The sequence shown here is derived from an EMBL/GenBank/DDBJ whole genome shotgun (WGS) entry which is preliminary data.</text>
</comment>
<evidence type="ECO:0000256" key="8">
    <source>
        <dbReference type="SAM" id="SignalP"/>
    </source>
</evidence>
<feature type="region of interest" description="Disordered" evidence="7">
    <location>
        <begin position="191"/>
        <end position="213"/>
    </location>
</feature>
<feature type="domain" description="Chitin-binding type-4" evidence="9">
    <location>
        <begin position="20"/>
        <end position="185"/>
    </location>
</feature>
<feature type="signal peptide" evidence="8">
    <location>
        <begin position="1"/>
        <end position="19"/>
    </location>
</feature>
<keyword evidence="11" id="KW-1185">Reference proteome</keyword>
<evidence type="ECO:0000313" key="11">
    <source>
        <dbReference type="Proteomes" id="UP000651452"/>
    </source>
</evidence>
<dbReference type="InterPro" id="IPR004302">
    <property type="entry name" value="Cellulose/chitin-bd_N"/>
</dbReference>
<comment type="similarity">
    <text evidence="6">Belongs to the polysaccharide monooxygenase AA13 family.</text>
</comment>
<reference evidence="10" key="2">
    <citation type="submission" date="2020-09" db="EMBL/GenBank/DDBJ databases">
        <title>Reference genome assembly for Australian Ascochyta lentis isolate Al4.</title>
        <authorList>
            <person name="Lee R.C."/>
            <person name="Farfan-Caceres L.M."/>
            <person name="Debler J.W."/>
            <person name="Williams A.H."/>
            <person name="Henares B.M."/>
        </authorList>
    </citation>
    <scope>NUCLEOTIDE SEQUENCE</scope>
    <source>
        <strain evidence="10">Al4</strain>
    </source>
</reference>
<dbReference type="InterPro" id="IPR052282">
    <property type="entry name" value="Starch-active_LPMO"/>
</dbReference>
<name>A0A8H7J2Q8_9PLEO</name>
<keyword evidence="8" id="KW-0732">Signal</keyword>
<reference evidence="10" key="1">
    <citation type="submission" date="2018-12" db="EMBL/GenBank/DDBJ databases">
        <authorList>
            <person name="Syme R.A."/>
            <person name="Farfan-Caceres L."/>
            <person name="Lichtenzveig J."/>
        </authorList>
    </citation>
    <scope>NUCLEOTIDE SEQUENCE</scope>
    <source>
        <strain evidence="10">Al4</strain>
    </source>
</reference>
<evidence type="ECO:0000256" key="1">
    <source>
        <dbReference type="ARBA" id="ARBA00001973"/>
    </source>
</evidence>
<feature type="region of interest" description="Disordered" evidence="7">
    <location>
        <begin position="235"/>
        <end position="262"/>
    </location>
</feature>
<dbReference type="OrthoDB" id="120613at2759"/>
<feature type="chain" id="PRO_5034688527" description="Chitin-binding type-4 domain-containing protein" evidence="8">
    <location>
        <begin position="20"/>
        <end position="305"/>
    </location>
</feature>
<evidence type="ECO:0000256" key="7">
    <source>
        <dbReference type="SAM" id="MobiDB-lite"/>
    </source>
</evidence>
<evidence type="ECO:0000256" key="6">
    <source>
        <dbReference type="ARBA" id="ARBA00034311"/>
    </source>
</evidence>
<evidence type="ECO:0000256" key="3">
    <source>
        <dbReference type="ARBA" id="ARBA00023008"/>
    </source>
</evidence>
<dbReference type="PANTHER" id="PTHR36575">
    <property type="entry name" value="BINDING PROTEIN, PUTATIVE (AFU_ORTHOLOGUE AFUA_1G14430)-RELATED"/>
    <property type="match status" value="1"/>
</dbReference>
<dbReference type="AlphaFoldDB" id="A0A8H7J2Q8"/>
<organism evidence="10 11">
    <name type="scientific">Ascochyta lentis</name>
    <dbReference type="NCBI Taxonomy" id="205686"/>
    <lineage>
        <taxon>Eukaryota</taxon>
        <taxon>Fungi</taxon>
        <taxon>Dikarya</taxon>
        <taxon>Ascomycota</taxon>
        <taxon>Pezizomycotina</taxon>
        <taxon>Dothideomycetes</taxon>
        <taxon>Pleosporomycetidae</taxon>
        <taxon>Pleosporales</taxon>
        <taxon>Pleosporineae</taxon>
        <taxon>Didymellaceae</taxon>
        <taxon>Ascochyta</taxon>
    </lineage>
</organism>
<dbReference type="Gene3D" id="2.70.50.70">
    <property type="match status" value="1"/>
</dbReference>
<accession>A0A8H7J2Q8</accession>
<keyword evidence="3" id="KW-0186">Copper</keyword>
<comment type="cofactor">
    <cofactor evidence="1">
        <name>Cu(2+)</name>
        <dbReference type="ChEBI" id="CHEBI:29036"/>
    </cofactor>
</comment>
<dbReference type="PANTHER" id="PTHR36575:SF2">
    <property type="entry name" value="CHITIN-BINDING TYPE-4 DOMAIN-CONTAINING PROTEIN-RELATED"/>
    <property type="match status" value="1"/>
</dbReference>
<proteinExistence type="inferred from homology"/>
<protein>
    <recommendedName>
        <fullName evidence="9">Chitin-binding type-4 domain-containing protein</fullName>
    </recommendedName>
</protein>
<feature type="compositionally biased region" description="Low complexity" evidence="7">
    <location>
        <begin position="235"/>
        <end position="261"/>
    </location>
</feature>
<evidence type="ECO:0000256" key="2">
    <source>
        <dbReference type="ARBA" id="ARBA00022723"/>
    </source>
</evidence>
<dbReference type="Proteomes" id="UP000651452">
    <property type="component" value="Unassembled WGS sequence"/>
</dbReference>
<evidence type="ECO:0000256" key="5">
    <source>
        <dbReference type="ARBA" id="ARBA00023180"/>
    </source>
</evidence>
<keyword evidence="5" id="KW-0325">Glycoprotein</keyword>
<keyword evidence="2" id="KW-0479">Metal-binding</keyword>
<dbReference type="Pfam" id="PF03067">
    <property type="entry name" value="LPMO_10"/>
    <property type="match status" value="1"/>
</dbReference>